<keyword evidence="1 3" id="KW-0808">Transferase</keyword>
<dbReference type="GO" id="GO:0008168">
    <property type="term" value="F:methyltransferase activity"/>
    <property type="evidence" value="ECO:0007669"/>
    <property type="project" value="UniProtKB-KW"/>
</dbReference>
<evidence type="ECO:0000259" key="2">
    <source>
        <dbReference type="Pfam" id="PF13649"/>
    </source>
</evidence>
<feature type="domain" description="Methyltransferase" evidence="2">
    <location>
        <begin position="57"/>
        <end position="148"/>
    </location>
</feature>
<dbReference type="CDD" id="cd02440">
    <property type="entry name" value="AdoMet_MTases"/>
    <property type="match status" value="1"/>
</dbReference>
<dbReference type="AlphaFoldDB" id="A0A1G7NCH5"/>
<name>A0A1G7NCH5_PSEOR</name>
<dbReference type="GO" id="GO:0032259">
    <property type="term" value="P:methylation"/>
    <property type="evidence" value="ECO:0007669"/>
    <property type="project" value="UniProtKB-KW"/>
</dbReference>
<dbReference type="STRING" id="366584.SAMN05216377_106184"/>
<dbReference type="InterPro" id="IPR029063">
    <property type="entry name" value="SAM-dependent_MTases_sf"/>
</dbReference>
<dbReference type="PANTHER" id="PTHR43861">
    <property type="entry name" value="TRANS-ACONITATE 2-METHYLTRANSFERASE-RELATED"/>
    <property type="match status" value="1"/>
</dbReference>
<dbReference type="Proteomes" id="UP000198967">
    <property type="component" value="Unassembled WGS sequence"/>
</dbReference>
<evidence type="ECO:0000313" key="3">
    <source>
        <dbReference type="EMBL" id="SDF71039.1"/>
    </source>
</evidence>
<evidence type="ECO:0000256" key="1">
    <source>
        <dbReference type="ARBA" id="ARBA00022679"/>
    </source>
</evidence>
<reference evidence="3 4" key="1">
    <citation type="submission" date="2016-10" db="EMBL/GenBank/DDBJ databases">
        <authorList>
            <person name="de Groot N.N."/>
        </authorList>
    </citation>
    <scope>NUCLEOTIDE SEQUENCE [LARGE SCALE GENOMIC DNA]</scope>
    <source>
        <strain evidence="3 4">CGMCC 4.3143</strain>
    </source>
</reference>
<protein>
    <submittedName>
        <fullName evidence="3">Methyltransferase domain-containing protein</fullName>
    </submittedName>
</protein>
<dbReference type="EMBL" id="FNBE01000006">
    <property type="protein sequence ID" value="SDF71039.1"/>
    <property type="molecule type" value="Genomic_DNA"/>
</dbReference>
<keyword evidence="3" id="KW-0489">Methyltransferase</keyword>
<dbReference type="Pfam" id="PF13649">
    <property type="entry name" value="Methyltransf_25"/>
    <property type="match status" value="1"/>
</dbReference>
<dbReference type="RefSeq" id="WP_245707430.1">
    <property type="nucleotide sequence ID" value="NZ_FNBE01000006.1"/>
</dbReference>
<keyword evidence="4" id="KW-1185">Reference proteome</keyword>
<accession>A0A1G7NCH5</accession>
<dbReference type="SUPFAM" id="SSF53335">
    <property type="entry name" value="S-adenosyl-L-methionine-dependent methyltransferases"/>
    <property type="match status" value="1"/>
</dbReference>
<proteinExistence type="predicted"/>
<dbReference type="Gene3D" id="3.40.50.150">
    <property type="entry name" value="Vaccinia Virus protein VP39"/>
    <property type="match status" value="1"/>
</dbReference>
<organism evidence="3 4">
    <name type="scientific">Pseudonocardia oroxyli</name>
    <dbReference type="NCBI Taxonomy" id="366584"/>
    <lineage>
        <taxon>Bacteria</taxon>
        <taxon>Bacillati</taxon>
        <taxon>Actinomycetota</taxon>
        <taxon>Actinomycetes</taxon>
        <taxon>Pseudonocardiales</taxon>
        <taxon>Pseudonocardiaceae</taxon>
        <taxon>Pseudonocardia</taxon>
    </lineage>
</organism>
<dbReference type="PANTHER" id="PTHR43861:SF3">
    <property type="entry name" value="PUTATIVE (AFU_ORTHOLOGUE AFUA_2G14390)-RELATED"/>
    <property type="match status" value="1"/>
</dbReference>
<gene>
    <name evidence="3" type="ORF">SAMN05216377_106184</name>
</gene>
<sequence length="222" mass="23974">MEHGHGHGRAMTAEEVRAMLEPSAWDERYGGEELVWSGFPNPQLVAQVDELTPGAALDVGAGEGADAVWLARRGWAVTAVDFSQMALKRIAEHAAEAGVEITTEQADVRTWTPPAGVFQLVNSQFMHQPAEVFAPLVARLADAVAPDGHLLVVGHHPKDLEEPEIGRPPVGDMLFTAEEIAAQLDPSTWEIVAAETRPRQLIGLDGEPVTGHDAVLHARRRS</sequence>
<evidence type="ECO:0000313" key="4">
    <source>
        <dbReference type="Proteomes" id="UP000198967"/>
    </source>
</evidence>
<dbReference type="InterPro" id="IPR041698">
    <property type="entry name" value="Methyltransf_25"/>
</dbReference>